<comment type="similarity">
    <text evidence="3">Belongs to the methyl-accepting chemotaxis (MCP) protein family.</text>
</comment>
<dbReference type="Pfam" id="PF12729">
    <property type="entry name" value="4HB_MCP_1"/>
    <property type="match status" value="1"/>
</dbReference>
<dbReference type="AlphaFoldDB" id="A0A6L6QAY2"/>
<dbReference type="GO" id="GO:0005886">
    <property type="term" value="C:plasma membrane"/>
    <property type="evidence" value="ECO:0007669"/>
    <property type="project" value="TreeGrafter"/>
</dbReference>
<comment type="caution">
    <text evidence="7">The sequence shown here is derived from an EMBL/GenBank/DDBJ whole genome shotgun (WGS) entry which is preliminary data.</text>
</comment>
<dbReference type="EMBL" id="WNKX01000001">
    <property type="protein sequence ID" value="MTW09370.1"/>
    <property type="molecule type" value="Genomic_DNA"/>
</dbReference>
<dbReference type="InterPro" id="IPR047347">
    <property type="entry name" value="YvaQ-like_sensor"/>
</dbReference>
<evidence type="ECO:0000313" key="8">
    <source>
        <dbReference type="Proteomes" id="UP000472320"/>
    </source>
</evidence>
<name>A0A6L6QAY2_9BURK</name>
<keyword evidence="2" id="KW-0488">Methylation</keyword>
<dbReference type="PROSITE" id="PS50111">
    <property type="entry name" value="CHEMOTAXIS_TRANSDUC_2"/>
    <property type="match status" value="1"/>
</dbReference>
<organism evidence="7 8">
    <name type="scientific">Massilia eburnea</name>
    <dbReference type="NCBI Taxonomy" id="1776165"/>
    <lineage>
        <taxon>Bacteria</taxon>
        <taxon>Pseudomonadati</taxon>
        <taxon>Pseudomonadota</taxon>
        <taxon>Betaproteobacteria</taxon>
        <taxon>Burkholderiales</taxon>
        <taxon>Oxalobacteraceae</taxon>
        <taxon>Telluria group</taxon>
        <taxon>Massilia</taxon>
    </lineage>
</organism>
<dbReference type="FunFam" id="1.10.287.950:FF:000001">
    <property type="entry name" value="Methyl-accepting chemotaxis sensory transducer"/>
    <property type="match status" value="1"/>
</dbReference>
<sequence>MKVGTRLALGFGLVLVLMAGISGLGIYNMHRIHAQLEKVVQLNVAKLTLVQDMSESVHIVSRVIRTIVLLSDEAAMKRELPKIGAARDTYDKARVAVDALPDTEEGKAIRARIRALQQEARPLNDQVLQLALNHKDDEATAILMAKAGPVTQRWQDAMDEDVLLQRKHNESDAAAAAQAYASARSMMLAMSALALVAGVVAATLIARRLLAQLGGEPDVAAEIAGRIAAGDLTVHVATRHDDESSMMKAMSTMRDSLLRIVSEVRQGTENINAAATEIAAGNLDLSSRTEQQASALEETASSMEELTSAVRENGSNARQANELAAAASAVAQQGGAVVGQVVQTMGNISDSSRKIADIIGVIDGIAFQTNILALNAAVEAARAGEQGRGFAVVASEVRQLAQRSAAAAKEIKDLIVSSVEQVDEGSALVARAGSTMDEVVVSVQRVSQIMREITAAGDEQSAGIEQINRAVTEMDTVTQQNAALVEEAASAADALKQQAAHLDTLVGVFKLQGHHDVAMRTAASKRPTKQLAAISAPTIT</sequence>
<dbReference type="GO" id="GO:0004888">
    <property type="term" value="F:transmembrane signaling receptor activity"/>
    <property type="evidence" value="ECO:0007669"/>
    <property type="project" value="InterPro"/>
</dbReference>
<dbReference type="PANTHER" id="PTHR43531">
    <property type="entry name" value="PROTEIN ICFG"/>
    <property type="match status" value="1"/>
</dbReference>
<evidence type="ECO:0000256" key="2">
    <source>
        <dbReference type="ARBA" id="ARBA00022481"/>
    </source>
</evidence>
<gene>
    <name evidence="7" type="ORF">GM658_02050</name>
</gene>
<dbReference type="CDD" id="cd19411">
    <property type="entry name" value="MCP2201-like_sensor"/>
    <property type="match status" value="1"/>
</dbReference>
<keyword evidence="4" id="KW-0807">Transducer</keyword>
<dbReference type="OrthoDB" id="5441488at2"/>
<dbReference type="PROSITE" id="PS50885">
    <property type="entry name" value="HAMP"/>
    <property type="match status" value="1"/>
</dbReference>
<dbReference type="InterPro" id="IPR024478">
    <property type="entry name" value="HlyB_4HB_MCP"/>
</dbReference>
<evidence type="ECO:0000256" key="3">
    <source>
        <dbReference type="ARBA" id="ARBA00029447"/>
    </source>
</evidence>
<dbReference type="Pfam" id="PF00015">
    <property type="entry name" value="MCPsignal"/>
    <property type="match status" value="1"/>
</dbReference>
<dbReference type="InterPro" id="IPR004090">
    <property type="entry name" value="Chemotax_Me-accpt_rcpt"/>
</dbReference>
<reference evidence="7 8" key="1">
    <citation type="submission" date="2019-11" db="EMBL/GenBank/DDBJ databases">
        <title>Type strains purchased from KCTC, JCM and DSMZ.</title>
        <authorList>
            <person name="Lu H."/>
        </authorList>
    </citation>
    <scope>NUCLEOTIDE SEQUENCE [LARGE SCALE GENOMIC DNA]</scope>
    <source>
        <strain evidence="7 8">JCM 31587</strain>
    </source>
</reference>
<dbReference type="Proteomes" id="UP000472320">
    <property type="component" value="Unassembled WGS sequence"/>
</dbReference>
<dbReference type="SMART" id="SM00283">
    <property type="entry name" value="MA"/>
    <property type="match status" value="1"/>
</dbReference>
<keyword evidence="8" id="KW-1185">Reference proteome</keyword>
<dbReference type="SUPFAM" id="SSF58104">
    <property type="entry name" value="Methyl-accepting chemotaxis protein (MCP) signaling domain"/>
    <property type="match status" value="1"/>
</dbReference>
<evidence type="ECO:0000259" key="5">
    <source>
        <dbReference type="PROSITE" id="PS50111"/>
    </source>
</evidence>
<comment type="subcellular location">
    <subcellularLocation>
        <location evidence="1">Membrane</location>
    </subcellularLocation>
</comment>
<protein>
    <submittedName>
        <fullName evidence="7">Methyl-accepting chemotaxis protein</fullName>
    </submittedName>
</protein>
<evidence type="ECO:0000256" key="4">
    <source>
        <dbReference type="PROSITE-ProRule" id="PRU00284"/>
    </source>
</evidence>
<dbReference type="GO" id="GO:0007165">
    <property type="term" value="P:signal transduction"/>
    <property type="evidence" value="ECO:0007669"/>
    <property type="project" value="UniProtKB-KW"/>
</dbReference>
<feature type="domain" description="HAMP" evidence="6">
    <location>
        <begin position="221"/>
        <end position="262"/>
    </location>
</feature>
<dbReference type="InterPro" id="IPR003660">
    <property type="entry name" value="HAMP_dom"/>
</dbReference>
<dbReference type="InterPro" id="IPR004089">
    <property type="entry name" value="MCPsignal_dom"/>
</dbReference>
<evidence type="ECO:0000313" key="7">
    <source>
        <dbReference type="EMBL" id="MTW09370.1"/>
    </source>
</evidence>
<evidence type="ECO:0000256" key="1">
    <source>
        <dbReference type="ARBA" id="ARBA00004370"/>
    </source>
</evidence>
<dbReference type="PRINTS" id="PR00260">
    <property type="entry name" value="CHEMTRNSDUCR"/>
</dbReference>
<feature type="domain" description="Methyl-accepting transducer" evidence="5">
    <location>
        <begin position="267"/>
        <end position="496"/>
    </location>
</feature>
<proteinExistence type="inferred from homology"/>
<dbReference type="PANTHER" id="PTHR43531:SF14">
    <property type="entry name" value="METHYL-ACCEPTING CHEMOTAXIS PROTEIN I-RELATED"/>
    <property type="match status" value="1"/>
</dbReference>
<dbReference type="GO" id="GO:0006935">
    <property type="term" value="P:chemotaxis"/>
    <property type="evidence" value="ECO:0007669"/>
    <property type="project" value="InterPro"/>
</dbReference>
<evidence type="ECO:0000259" key="6">
    <source>
        <dbReference type="PROSITE" id="PS50885"/>
    </source>
</evidence>
<dbReference type="CDD" id="cd11386">
    <property type="entry name" value="MCP_signal"/>
    <property type="match status" value="1"/>
</dbReference>
<dbReference type="Gene3D" id="1.10.287.950">
    <property type="entry name" value="Methyl-accepting chemotaxis protein"/>
    <property type="match status" value="1"/>
</dbReference>
<dbReference type="InterPro" id="IPR051310">
    <property type="entry name" value="MCP_chemotaxis"/>
</dbReference>
<accession>A0A6L6QAY2</accession>